<keyword evidence="2" id="KW-1185">Reference proteome</keyword>
<evidence type="ECO:0000313" key="1">
    <source>
        <dbReference type="EMBL" id="VDN07589.1"/>
    </source>
</evidence>
<dbReference type="AlphaFoldDB" id="A0A0N5D9W0"/>
<sequence length="74" mass="8571">MRTRTCGIFQPFYGFTMPMLDGGYGMGYGFPYGYGRGYGYSYPFGSEMLSYSGFNPMAYDGFFPFKYANKRRKF</sequence>
<name>A0A0N5D9W0_THECL</name>
<evidence type="ECO:0000313" key="2">
    <source>
        <dbReference type="Proteomes" id="UP000276776"/>
    </source>
</evidence>
<dbReference type="Proteomes" id="UP000276776">
    <property type="component" value="Unassembled WGS sequence"/>
</dbReference>
<dbReference type="EMBL" id="UYYF01004917">
    <property type="protein sequence ID" value="VDN07589.1"/>
    <property type="molecule type" value="Genomic_DNA"/>
</dbReference>
<reference evidence="3" key="1">
    <citation type="submission" date="2017-02" db="UniProtKB">
        <authorList>
            <consortium name="WormBaseParasite"/>
        </authorList>
    </citation>
    <scope>IDENTIFICATION</scope>
</reference>
<gene>
    <name evidence="1" type="ORF">TCLT_LOCUS9921</name>
</gene>
<reference evidence="1 2" key="2">
    <citation type="submission" date="2018-11" db="EMBL/GenBank/DDBJ databases">
        <authorList>
            <consortium name="Pathogen Informatics"/>
        </authorList>
    </citation>
    <scope>NUCLEOTIDE SEQUENCE [LARGE SCALE GENOMIC DNA]</scope>
</reference>
<proteinExistence type="predicted"/>
<evidence type="ECO:0000313" key="3">
    <source>
        <dbReference type="WBParaSite" id="TCLT_0000993201-mRNA-1"/>
    </source>
</evidence>
<accession>A0A0N5D9W0</accession>
<organism evidence="3">
    <name type="scientific">Thelazia callipaeda</name>
    <name type="common">Oriental eyeworm</name>
    <name type="synonym">Parasitic nematode</name>
    <dbReference type="NCBI Taxonomy" id="103827"/>
    <lineage>
        <taxon>Eukaryota</taxon>
        <taxon>Metazoa</taxon>
        <taxon>Ecdysozoa</taxon>
        <taxon>Nematoda</taxon>
        <taxon>Chromadorea</taxon>
        <taxon>Rhabditida</taxon>
        <taxon>Spirurina</taxon>
        <taxon>Spiruromorpha</taxon>
        <taxon>Thelazioidea</taxon>
        <taxon>Thelaziidae</taxon>
        <taxon>Thelazia</taxon>
    </lineage>
</organism>
<protein>
    <submittedName>
        <fullName evidence="3">Spore coat protein</fullName>
    </submittedName>
</protein>
<dbReference type="WBParaSite" id="TCLT_0000993201-mRNA-1">
    <property type="protein sequence ID" value="TCLT_0000993201-mRNA-1"/>
    <property type="gene ID" value="TCLT_0000993201"/>
</dbReference>